<dbReference type="Proteomes" id="UP000694843">
    <property type="component" value="Unplaced"/>
</dbReference>
<evidence type="ECO:0000256" key="1">
    <source>
        <dbReference type="ARBA" id="ARBA00004613"/>
    </source>
</evidence>
<dbReference type="Pfam" id="PF03227">
    <property type="entry name" value="GILT"/>
    <property type="match status" value="1"/>
</dbReference>
<keyword evidence="5" id="KW-0325">Glycoprotein</keyword>
<evidence type="ECO:0000256" key="4">
    <source>
        <dbReference type="ARBA" id="ARBA00022729"/>
    </source>
</evidence>
<dbReference type="RefSeq" id="XP_018015109.1">
    <property type="nucleotide sequence ID" value="XM_018159620.2"/>
</dbReference>
<feature type="signal peptide" evidence="6">
    <location>
        <begin position="1"/>
        <end position="21"/>
    </location>
</feature>
<protein>
    <submittedName>
        <fullName evidence="8">Gamma-interferon-inducible lysosomal thiol reductase</fullName>
    </submittedName>
</protein>
<organism evidence="7 8">
    <name type="scientific">Hyalella azteca</name>
    <name type="common">Amphipod</name>
    <dbReference type="NCBI Taxonomy" id="294128"/>
    <lineage>
        <taxon>Eukaryota</taxon>
        <taxon>Metazoa</taxon>
        <taxon>Ecdysozoa</taxon>
        <taxon>Arthropoda</taxon>
        <taxon>Crustacea</taxon>
        <taxon>Multicrustacea</taxon>
        <taxon>Malacostraca</taxon>
        <taxon>Eumalacostraca</taxon>
        <taxon>Peracarida</taxon>
        <taxon>Amphipoda</taxon>
        <taxon>Senticaudata</taxon>
        <taxon>Talitrida</taxon>
        <taxon>Talitroidea</taxon>
        <taxon>Hyalellidae</taxon>
        <taxon>Hyalella</taxon>
    </lineage>
</organism>
<evidence type="ECO:0000256" key="5">
    <source>
        <dbReference type="ARBA" id="ARBA00023180"/>
    </source>
</evidence>
<proteinExistence type="inferred from homology"/>
<dbReference type="AlphaFoldDB" id="A0A8B7NN48"/>
<keyword evidence="3" id="KW-0964">Secreted</keyword>
<evidence type="ECO:0000313" key="7">
    <source>
        <dbReference type="Proteomes" id="UP000694843"/>
    </source>
</evidence>
<keyword evidence="4 6" id="KW-0732">Signal</keyword>
<comment type="similarity">
    <text evidence="2">Belongs to the GILT family.</text>
</comment>
<evidence type="ECO:0000256" key="2">
    <source>
        <dbReference type="ARBA" id="ARBA00005679"/>
    </source>
</evidence>
<feature type="chain" id="PRO_5034478763" evidence="6">
    <location>
        <begin position="22"/>
        <end position="214"/>
    </location>
</feature>
<comment type="subcellular location">
    <subcellularLocation>
        <location evidence="1">Secreted</location>
    </subcellularLocation>
</comment>
<dbReference type="OrthoDB" id="958254at2759"/>
<dbReference type="GO" id="GO:0005576">
    <property type="term" value="C:extracellular region"/>
    <property type="evidence" value="ECO:0007669"/>
    <property type="project" value="UniProtKB-SubCell"/>
</dbReference>
<accession>A0A8B7NN48</accession>
<dbReference type="InterPro" id="IPR004911">
    <property type="entry name" value="Interferon-induced_GILT"/>
</dbReference>
<gene>
    <name evidence="8" type="primary">LOC108672008</name>
</gene>
<reference evidence="8" key="1">
    <citation type="submission" date="2025-08" db="UniProtKB">
        <authorList>
            <consortium name="RefSeq"/>
        </authorList>
    </citation>
    <scope>IDENTIFICATION</scope>
    <source>
        <tissue evidence="8">Whole organism</tissue>
    </source>
</reference>
<dbReference type="KEGG" id="hazt:108672008"/>
<name>A0A8B7NN48_HYAAZ</name>
<evidence type="ECO:0000313" key="8">
    <source>
        <dbReference type="RefSeq" id="XP_018015109.1"/>
    </source>
</evidence>
<dbReference type="PANTHER" id="PTHR13234:SF8">
    <property type="entry name" value="GAMMA-INTERFERON-INDUCIBLE LYSOSOMAL THIOL REDUCTASE"/>
    <property type="match status" value="1"/>
</dbReference>
<sequence>MEVRGWLLVSVCASIFLAVAGDSRNHAKVEVTVYFETLCPDSKMFFRSQLLPTYTDLKDILDVNFVPFGKALARPRLREGRVSFEFQCQHGQRECQGNRVMSCAQSVLSKEDQMRLFSCMMAKRDPAAAGRECTQALDMEWDPIERCAGRKLGAVLLYMNGRKTAVLRPKLNFVPTVTINGEYTRDNLQNRLESLKEAVCEAYTGDHPKCVNFV</sequence>
<evidence type="ECO:0000256" key="3">
    <source>
        <dbReference type="ARBA" id="ARBA00022525"/>
    </source>
</evidence>
<evidence type="ECO:0000256" key="6">
    <source>
        <dbReference type="SAM" id="SignalP"/>
    </source>
</evidence>
<keyword evidence="7" id="KW-1185">Reference proteome</keyword>
<dbReference type="Gene3D" id="3.40.30.10">
    <property type="entry name" value="Glutaredoxin"/>
    <property type="match status" value="1"/>
</dbReference>
<dbReference type="GO" id="GO:0016671">
    <property type="term" value="F:oxidoreductase activity, acting on a sulfur group of donors, disulfide as acceptor"/>
    <property type="evidence" value="ECO:0007669"/>
    <property type="project" value="InterPro"/>
</dbReference>
<dbReference type="GeneID" id="108672008"/>
<dbReference type="OMA" id="FRNHIMP"/>
<dbReference type="PANTHER" id="PTHR13234">
    <property type="entry name" value="GAMMA-INTERFERON INDUCIBLE LYSOSOMAL THIOL REDUCTASE GILT"/>
    <property type="match status" value="1"/>
</dbReference>